<name>A0A8S5R3L4_9CAUD</name>
<accession>A0A8S5R3L4</accession>
<evidence type="ECO:0000313" key="1">
    <source>
        <dbReference type="EMBL" id="DAE25944.1"/>
    </source>
</evidence>
<dbReference type="EMBL" id="BK015804">
    <property type="protein sequence ID" value="DAE25944.1"/>
    <property type="molecule type" value="Genomic_DNA"/>
</dbReference>
<reference evidence="1" key="1">
    <citation type="journal article" date="2021" name="Proc. Natl. Acad. Sci. U.S.A.">
        <title>A Catalog of Tens of Thousands of Viruses from Human Metagenomes Reveals Hidden Associations with Chronic Diseases.</title>
        <authorList>
            <person name="Tisza M.J."/>
            <person name="Buck C.B."/>
        </authorList>
    </citation>
    <scope>NUCLEOTIDE SEQUENCE</scope>
    <source>
        <strain evidence="1">Ct8nN1</strain>
    </source>
</reference>
<protein>
    <submittedName>
        <fullName evidence="1">Uncharacterized protein</fullName>
    </submittedName>
</protein>
<organism evidence="1">
    <name type="scientific">Podoviridae sp. ct8nN1</name>
    <dbReference type="NCBI Taxonomy" id="2827296"/>
    <lineage>
        <taxon>Viruses</taxon>
        <taxon>Duplodnaviria</taxon>
        <taxon>Heunggongvirae</taxon>
        <taxon>Uroviricota</taxon>
        <taxon>Caudoviricetes</taxon>
    </lineage>
</organism>
<sequence length="274" mass="33052">MLKEKLNDIIMSEFSTLFFLEEKKDEYIFYTPQFLNDGSFIYFYIKQYEDKIIFSNDMYKYVESSIKKIQKNKNIIKDYFLNKKTFDKLIKGIKDEGISHSLLMEKEIDIDVDLKEEIGKYLMAISKYYNYIYDYSVIYNKDKEIKEKEFKIAIENFVKEFNKINKKKIIKLEDKLYDKIDYFEYDNMAIFTGIYTELDLHQAFGELEKKVEANKNVRALILIDKSQNNLVKYIEEKFLKIHTQKKVKIIYNDQYTEVSNNIKMFIGVNESEIQ</sequence>
<proteinExistence type="predicted"/>